<sequence>MAYALLLLFSFVLIASAARSPREVKWSDDVYGPDGPWRAVNVQMGYNDKSIALYPGGTWETWLISDDYCERGTCYASKAGTYDKRTGDRRGMNLMVDLDNFIQGVDLEGDTSIRYRDDIMISGINVINATLALLDAQKIKYPGGQTAPFFAGCLSLGGAGSVNQSFEQPDGKPATNGSMPPGWLWENQYTSSNSYGMHIGSVKPSISGSLWFGGYDKNRVIGEILSLTGSPRGDGITLWDVAIEGVGEYSPFTNKSQDNLLAKGNSSISSGLKVTVDGCSPYLTFPKSTCDNIVGHLPVNFDADLGLYLWDTKSEKYGNLINSATALTFSFISASNTDPIKIRVPFMHLNLTLSEPIVDNPVPYFPCHVNNKGIYTLGRAFLQDAFIGANWHPDANTWWLAQAPGPRVQATSNVVSIKTKERYISKGGNDWKASWRGVWDDEQPPSSTPTKEAIPATVTPERDEEEEKLTMSLSAKIGIGIGAAAAILSLSLGIFFFWRRRRNQAHQPQEPQTASLEDIYNNSFVKWPPSDLPPHELHVPAHKLPPYEMPAHERQLHEMYAHEAQQKRPHTQRYELP</sequence>
<keyword evidence="3" id="KW-0732">Signal</keyword>
<dbReference type="InterPro" id="IPR033121">
    <property type="entry name" value="PEPTIDASE_A1"/>
</dbReference>
<name>A0A8H5T8X1_FUSHE</name>
<dbReference type="Gene3D" id="2.40.70.10">
    <property type="entry name" value="Acid Proteases"/>
    <property type="match status" value="1"/>
</dbReference>
<keyword evidence="2" id="KW-1133">Transmembrane helix</keyword>
<evidence type="ECO:0000313" key="5">
    <source>
        <dbReference type="EMBL" id="KAF5665318.1"/>
    </source>
</evidence>
<reference evidence="5 6" key="1">
    <citation type="submission" date="2020-05" db="EMBL/GenBank/DDBJ databases">
        <title>Identification and distribution of gene clusters putatively required for synthesis of sphingolipid metabolism inhibitors in phylogenetically diverse species of the filamentous fungus Fusarium.</title>
        <authorList>
            <person name="Kim H.-S."/>
            <person name="Busman M."/>
            <person name="Brown D.W."/>
            <person name="Divon H."/>
            <person name="Uhlig S."/>
            <person name="Proctor R.H."/>
        </authorList>
    </citation>
    <scope>NUCLEOTIDE SEQUENCE [LARGE SCALE GENOMIC DNA]</scope>
    <source>
        <strain evidence="5 6">NRRL 20693</strain>
    </source>
</reference>
<feature type="chain" id="PRO_5034003131" description="Peptidase A1 domain-containing protein" evidence="3">
    <location>
        <begin position="18"/>
        <end position="577"/>
    </location>
</feature>
<evidence type="ECO:0000256" key="1">
    <source>
        <dbReference type="SAM" id="MobiDB-lite"/>
    </source>
</evidence>
<keyword evidence="6" id="KW-1185">Reference proteome</keyword>
<dbReference type="Pfam" id="PF00026">
    <property type="entry name" value="Asp"/>
    <property type="match status" value="1"/>
</dbReference>
<feature type="transmembrane region" description="Helical" evidence="2">
    <location>
        <begin position="477"/>
        <end position="498"/>
    </location>
</feature>
<dbReference type="AlphaFoldDB" id="A0A8H5T8X1"/>
<dbReference type="PROSITE" id="PS51767">
    <property type="entry name" value="PEPTIDASE_A1"/>
    <property type="match status" value="1"/>
</dbReference>
<evidence type="ECO:0000256" key="3">
    <source>
        <dbReference type="SAM" id="SignalP"/>
    </source>
</evidence>
<feature type="signal peptide" evidence="3">
    <location>
        <begin position="1"/>
        <end position="17"/>
    </location>
</feature>
<comment type="caution">
    <text evidence="5">The sequence shown here is derived from an EMBL/GenBank/DDBJ whole genome shotgun (WGS) entry which is preliminary data.</text>
</comment>
<gene>
    <name evidence="5" type="ORF">FHETE_6678</name>
</gene>
<dbReference type="SUPFAM" id="SSF50630">
    <property type="entry name" value="Acid proteases"/>
    <property type="match status" value="1"/>
</dbReference>
<dbReference type="EMBL" id="JAAGWQ010000124">
    <property type="protein sequence ID" value="KAF5665318.1"/>
    <property type="molecule type" value="Genomic_DNA"/>
</dbReference>
<dbReference type="InterPro" id="IPR021109">
    <property type="entry name" value="Peptidase_aspartic_dom_sf"/>
</dbReference>
<feature type="region of interest" description="Disordered" evidence="1">
    <location>
        <begin position="435"/>
        <end position="467"/>
    </location>
</feature>
<evidence type="ECO:0000313" key="6">
    <source>
        <dbReference type="Proteomes" id="UP000567885"/>
    </source>
</evidence>
<protein>
    <recommendedName>
        <fullName evidence="4">Peptidase A1 domain-containing protein</fullName>
    </recommendedName>
</protein>
<dbReference type="OrthoDB" id="4074350at2759"/>
<organism evidence="5 6">
    <name type="scientific">Fusarium heterosporum</name>
    <dbReference type="NCBI Taxonomy" id="42747"/>
    <lineage>
        <taxon>Eukaryota</taxon>
        <taxon>Fungi</taxon>
        <taxon>Dikarya</taxon>
        <taxon>Ascomycota</taxon>
        <taxon>Pezizomycotina</taxon>
        <taxon>Sordariomycetes</taxon>
        <taxon>Hypocreomycetidae</taxon>
        <taxon>Hypocreales</taxon>
        <taxon>Nectriaceae</taxon>
        <taxon>Fusarium</taxon>
        <taxon>Fusarium heterosporum species complex</taxon>
    </lineage>
</organism>
<proteinExistence type="predicted"/>
<dbReference type="Proteomes" id="UP000567885">
    <property type="component" value="Unassembled WGS sequence"/>
</dbReference>
<evidence type="ECO:0000259" key="4">
    <source>
        <dbReference type="PROSITE" id="PS51767"/>
    </source>
</evidence>
<accession>A0A8H5T8X1</accession>
<evidence type="ECO:0000256" key="2">
    <source>
        <dbReference type="SAM" id="Phobius"/>
    </source>
</evidence>
<keyword evidence="2" id="KW-0812">Transmembrane</keyword>
<keyword evidence="2" id="KW-0472">Membrane</keyword>
<feature type="domain" description="Peptidase A1" evidence="4">
    <location>
        <begin position="38"/>
        <end position="401"/>
    </location>
</feature>